<dbReference type="Proteomes" id="UP000245207">
    <property type="component" value="Unassembled WGS sequence"/>
</dbReference>
<dbReference type="OrthoDB" id="10253869at2759"/>
<proteinExistence type="predicted"/>
<protein>
    <submittedName>
        <fullName evidence="1">AMP-dependent synthetase/ligase, AMP-binding enzyme C-terminal domain protein</fullName>
    </submittedName>
</protein>
<reference evidence="1 2" key="1">
    <citation type="journal article" date="2018" name="Mol. Plant">
        <title>The genome of Artemisia annua provides insight into the evolution of Asteraceae family and artemisinin biosynthesis.</title>
        <authorList>
            <person name="Shen Q."/>
            <person name="Zhang L."/>
            <person name="Liao Z."/>
            <person name="Wang S."/>
            <person name="Yan T."/>
            <person name="Shi P."/>
            <person name="Liu M."/>
            <person name="Fu X."/>
            <person name="Pan Q."/>
            <person name="Wang Y."/>
            <person name="Lv Z."/>
            <person name="Lu X."/>
            <person name="Zhang F."/>
            <person name="Jiang W."/>
            <person name="Ma Y."/>
            <person name="Chen M."/>
            <person name="Hao X."/>
            <person name="Li L."/>
            <person name="Tang Y."/>
            <person name="Lv G."/>
            <person name="Zhou Y."/>
            <person name="Sun X."/>
            <person name="Brodelius P.E."/>
            <person name="Rose J.K.C."/>
            <person name="Tang K."/>
        </authorList>
    </citation>
    <scope>NUCLEOTIDE SEQUENCE [LARGE SCALE GENOMIC DNA]</scope>
    <source>
        <strain evidence="2">cv. Huhao1</strain>
        <tissue evidence="1">Leaf</tissue>
    </source>
</reference>
<evidence type="ECO:0000313" key="1">
    <source>
        <dbReference type="EMBL" id="PWA64406.1"/>
    </source>
</evidence>
<gene>
    <name evidence="1" type="ORF">CTI12_AA343450</name>
</gene>
<dbReference type="InterPro" id="IPR045851">
    <property type="entry name" value="AMP-bd_C_sf"/>
</dbReference>
<dbReference type="Gene3D" id="3.30.300.30">
    <property type="match status" value="1"/>
</dbReference>
<dbReference type="EMBL" id="PKPP01004427">
    <property type="protein sequence ID" value="PWA64406.1"/>
    <property type="molecule type" value="Genomic_DNA"/>
</dbReference>
<name>A0A2U1MT60_ARTAN</name>
<accession>A0A2U1MT60</accession>
<sequence>MLITFGKWFIPIFTLLQQRMVYQWWRLKMEVQWILKGAMDEEAGEVLMAFIVKKPEAEISQSEIIDFVSKQVAPKKKVRKENLSAHLNLQLERSCDENRQTRAKAAAYGLPMVATKNGGPVDIKRGMDERRPRGRKWHLSVKKPEAGNFQSI</sequence>
<comment type="caution">
    <text evidence="1">The sequence shown here is derived from an EMBL/GenBank/DDBJ whole genome shotgun (WGS) entry which is preliminary data.</text>
</comment>
<evidence type="ECO:0000313" key="2">
    <source>
        <dbReference type="Proteomes" id="UP000245207"/>
    </source>
</evidence>
<keyword evidence="2" id="KW-1185">Reference proteome</keyword>
<dbReference type="GO" id="GO:0016874">
    <property type="term" value="F:ligase activity"/>
    <property type="evidence" value="ECO:0007669"/>
    <property type="project" value="UniProtKB-KW"/>
</dbReference>
<organism evidence="1 2">
    <name type="scientific">Artemisia annua</name>
    <name type="common">Sweet wormwood</name>
    <dbReference type="NCBI Taxonomy" id="35608"/>
    <lineage>
        <taxon>Eukaryota</taxon>
        <taxon>Viridiplantae</taxon>
        <taxon>Streptophyta</taxon>
        <taxon>Embryophyta</taxon>
        <taxon>Tracheophyta</taxon>
        <taxon>Spermatophyta</taxon>
        <taxon>Magnoliopsida</taxon>
        <taxon>eudicotyledons</taxon>
        <taxon>Gunneridae</taxon>
        <taxon>Pentapetalae</taxon>
        <taxon>asterids</taxon>
        <taxon>campanulids</taxon>
        <taxon>Asterales</taxon>
        <taxon>Asteraceae</taxon>
        <taxon>Asteroideae</taxon>
        <taxon>Anthemideae</taxon>
        <taxon>Artemisiinae</taxon>
        <taxon>Artemisia</taxon>
    </lineage>
</organism>
<dbReference type="STRING" id="35608.A0A2U1MT60"/>
<keyword evidence="1" id="KW-0436">Ligase</keyword>
<dbReference type="AlphaFoldDB" id="A0A2U1MT60"/>